<keyword evidence="2" id="KW-1185">Reference proteome</keyword>
<evidence type="ECO:0000313" key="2">
    <source>
        <dbReference type="Proteomes" id="UP001054889"/>
    </source>
</evidence>
<comment type="caution">
    <text evidence="1">The sequence shown here is derived from an EMBL/GenBank/DDBJ whole genome shotgun (WGS) entry which is preliminary data.</text>
</comment>
<gene>
    <name evidence="1" type="primary">ga11777</name>
    <name evidence="1" type="ORF">PR202_ga11777</name>
</gene>
<reference evidence="1" key="1">
    <citation type="journal article" date="2018" name="DNA Res.">
        <title>Multiple hybrid de novo genome assembly of finger millet, an orphan allotetraploid crop.</title>
        <authorList>
            <person name="Hatakeyama M."/>
            <person name="Aluri S."/>
            <person name="Balachadran M.T."/>
            <person name="Sivarajan S.R."/>
            <person name="Patrignani A."/>
            <person name="Gruter S."/>
            <person name="Poveda L."/>
            <person name="Shimizu-Inatsugi R."/>
            <person name="Baeten J."/>
            <person name="Francoijs K.J."/>
            <person name="Nataraja K.N."/>
            <person name="Reddy Y.A.N."/>
            <person name="Phadnis S."/>
            <person name="Ravikumar R.L."/>
            <person name="Schlapbach R."/>
            <person name="Sreeman S.M."/>
            <person name="Shimizu K.K."/>
        </authorList>
    </citation>
    <scope>NUCLEOTIDE SEQUENCE</scope>
</reference>
<sequence>MLIALDVPKRWIKAIEKIIRASLWRNRKEARGSHCPIAWERATRPLKFGGPGIFNLETLGWALQML</sequence>
<name>A0AAV5CAG4_ELECO</name>
<reference evidence="1" key="2">
    <citation type="submission" date="2021-12" db="EMBL/GenBank/DDBJ databases">
        <title>Resequencing data analysis of finger millet.</title>
        <authorList>
            <person name="Hatakeyama M."/>
            <person name="Aluri S."/>
            <person name="Balachadran M.T."/>
            <person name="Sivarajan S.R."/>
            <person name="Poveda L."/>
            <person name="Shimizu-Inatsugi R."/>
            <person name="Schlapbach R."/>
            <person name="Sreeman S.M."/>
            <person name="Shimizu K.K."/>
        </authorList>
    </citation>
    <scope>NUCLEOTIDE SEQUENCE</scope>
</reference>
<protein>
    <submittedName>
        <fullName evidence="1">Uncharacterized protein</fullName>
    </submittedName>
</protein>
<proteinExistence type="predicted"/>
<dbReference type="AlphaFoldDB" id="A0AAV5CAG4"/>
<accession>A0AAV5CAG4</accession>
<evidence type="ECO:0000313" key="1">
    <source>
        <dbReference type="EMBL" id="GJM95079.1"/>
    </source>
</evidence>
<dbReference type="Proteomes" id="UP001054889">
    <property type="component" value="Unassembled WGS sequence"/>
</dbReference>
<dbReference type="EMBL" id="BQKI01000005">
    <property type="protein sequence ID" value="GJM95079.1"/>
    <property type="molecule type" value="Genomic_DNA"/>
</dbReference>
<organism evidence="1 2">
    <name type="scientific">Eleusine coracana subsp. coracana</name>
    <dbReference type="NCBI Taxonomy" id="191504"/>
    <lineage>
        <taxon>Eukaryota</taxon>
        <taxon>Viridiplantae</taxon>
        <taxon>Streptophyta</taxon>
        <taxon>Embryophyta</taxon>
        <taxon>Tracheophyta</taxon>
        <taxon>Spermatophyta</taxon>
        <taxon>Magnoliopsida</taxon>
        <taxon>Liliopsida</taxon>
        <taxon>Poales</taxon>
        <taxon>Poaceae</taxon>
        <taxon>PACMAD clade</taxon>
        <taxon>Chloridoideae</taxon>
        <taxon>Cynodonteae</taxon>
        <taxon>Eleusininae</taxon>
        <taxon>Eleusine</taxon>
    </lineage>
</organism>